<feature type="transmembrane region" description="Helical" evidence="9">
    <location>
        <begin position="450"/>
        <end position="474"/>
    </location>
</feature>
<evidence type="ECO:0000256" key="4">
    <source>
        <dbReference type="ARBA" id="ARBA00022692"/>
    </source>
</evidence>
<protein>
    <recommendedName>
        <fullName evidence="9">Autophagy-related protein 9</fullName>
    </recommendedName>
</protein>
<keyword evidence="3 9" id="KW-0813">Transport</keyword>
<sequence length="992" mass="114103">MFWSIINVFGNIDKAKWHGVFGPPGSTSHVLGIIVVFGMDDFAVDKEQPPKAKIRCKWLISPNNLFTLEVIHCNWEFSHGLRYLKGKEIFLAASKCYLHCLTDGQEIRCIYLFKSFWNVGVDAVINHDQGMMFIHRPRGANAFGIFKWGHPGASSLTTGLLQEVPPEIELSDYGKIPSPGSESPSGLLNGESLNVEPIADLDLFFERLYNYYCEKGLWCIIIKWIVELLSLGFTICFSGFFLLYVDWNGLRNAKCGMDAVESGMKPCDLAKEALHQHPLTPLTLTKAIIVGYLGIFSIYWIFCFLRFFAQLKDTLEIRHFYYNSLHVTDNEIQTMPWATILEKVVLVQNSRQLCVVKDLSAHDIVMRLMRKENYLIGMLNRGVLAFPISQWFPGAGPRVKSSLNGTQNRLILTKTLEWTLNWCILQSMFDRNFCVRRDFVSNPKTLQKRLMVVGLVMLLLSPFLVIFMLVYLFLRHAEQFYNHPSTASSRRWSNLSRWIFREFNEVDHLFKHRINSSVLHASDYLKQFPSPIISIIAKFISFVSGGFAAILIIIAFLEESLLEGHIFGRNLFWYAAVFGTITAISRAAISNELLVLDPEGAMSMVVQHTHYMPKRWRGKESTEMVRVEFETLFQYNGMMLLEEMASIFLTPYLLLFIVPKRVDDILEFIADFTVNVEGVGHVCSFSTFDFQEHGNSHYGSPCNAPRSRRSSQGKMEKSLLSFQGSYPSWEPNAQGKRFLLSLRTFREEKLPVHGNIHAFSPPRVWRGSPNMGSNGDRNRFISREMPYSTFVTGNHLGSLWLIEANQNNHPYLLDWYYTSRTRDADQRDDPLEPFGATEHHSREYWMPSNLTQNETGYEEFSYEYPEDRATSQLGASTSAPIFRESLIQGQICDELSHTTRSHWWARSRPQGGQAQTSFFEPPDFNHKITYNYDDKFSDRVSEDHDHEQRLYLGDSHRLSRTTNTVTDLEAGEFNLHFDDIYSRPPETPTATF</sequence>
<evidence type="ECO:0000256" key="2">
    <source>
        <dbReference type="ARBA" id="ARBA00006185"/>
    </source>
</evidence>
<comment type="subcellular location">
    <subcellularLocation>
        <location evidence="1 9">Preautophagosomal structure membrane</location>
        <topology evidence="1 9">Multi-pass membrane protein</topology>
    </subcellularLocation>
</comment>
<dbReference type="GO" id="GO:0000422">
    <property type="term" value="P:autophagy of mitochondrion"/>
    <property type="evidence" value="ECO:0007669"/>
    <property type="project" value="TreeGrafter"/>
</dbReference>
<evidence type="ECO:0000256" key="3">
    <source>
        <dbReference type="ARBA" id="ARBA00022448"/>
    </source>
</evidence>
<dbReference type="InterPro" id="IPR007241">
    <property type="entry name" value="Autophagy-rel_prot_9"/>
</dbReference>
<dbReference type="GO" id="GO:0034045">
    <property type="term" value="C:phagophore assembly site membrane"/>
    <property type="evidence" value="ECO:0007669"/>
    <property type="project" value="UniProtKB-SubCell"/>
</dbReference>
<evidence type="ECO:0000256" key="1">
    <source>
        <dbReference type="ARBA" id="ARBA00004511"/>
    </source>
</evidence>
<keyword evidence="4 9" id="KW-0812">Transmembrane</keyword>
<dbReference type="GO" id="GO:0006869">
    <property type="term" value="P:lipid transport"/>
    <property type="evidence" value="ECO:0007669"/>
    <property type="project" value="UniProtKB-KW"/>
</dbReference>
<evidence type="ECO:0000256" key="7">
    <source>
        <dbReference type="ARBA" id="ARBA00023055"/>
    </source>
</evidence>
<evidence type="ECO:0000256" key="8">
    <source>
        <dbReference type="ARBA" id="ARBA00023136"/>
    </source>
</evidence>
<dbReference type="AlphaFoldDB" id="A0AAN9LJ05"/>
<comment type="function">
    <text evidence="9">Phospholipid scramblase involved in autophagy. Cycles between the preautophagosomal structure/phagophore assembly site (PAS) and the cytoplasmic vesicle pool and supplies membrane for the growing autophagosome. Lipid scramblase activity plays a key role in preautophagosomal structure/phagophore assembly by distributing the phospholipids that arrive through ATG2 from the cytoplasmic to the luminal leaflet of the bilayer, thereby driving autophagosomal membrane expansion.</text>
</comment>
<dbReference type="GO" id="GO:0061709">
    <property type="term" value="P:reticulophagy"/>
    <property type="evidence" value="ECO:0007669"/>
    <property type="project" value="TreeGrafter"/>
</dbReference>
<comment type="caution">
    <text evidence="10">The sequence shown here is derived from an EMBL/GenBank/DDBJ whole genome shotgun (WGS) entry which is preliminary data.</text>
</comment>
<accession>A0AAN9LJ05</accession>
<gene>
    <name evidence="10" type="ORF">VNO77_17404</name>
</gene>
<feature type="transmembrane region" description="Helical" evidence="9">
    <location>
        <begin position="287"/>
        <end position="309"/>
    </location>
</feature>
<evidence type="ECO:0000256" key="6">
    <source>
        <dbReference type="ARBA" id="ARBA00023006"/>
    </source>
</evidence>
<dbReference type="EMBL" id="JAYMYQ010000004">
    <property type="protein sequence ID" value="KAK7336854.1"/>
    <property type="molecule type" value="Genomic_DNA"/>
</dbReference>
<evidence type="ECO:0000313" key="10">
    <source>
        <dbReference type="EMBL" id="KAK7336854.1"/>
    </source>
</evidence>
<dbReference type="GO" id="GO:0034497">
    <property type="term" value="P:protein localization to phagophore assembly site"/>
    <property type="evidence" value="ECO:0007669"/>
    <property type="project" value="TreeGrafter"/>
</dbReference>
<dbReference type="PANTHER" id="PTHR13038">
    <property type="entry name" value="APG9 AUTOPHAGY 9"/>
    <property type="match status" value="1"/>
</dbReference>
<dbReference type="GO" id="GO:0034727">
    <property type="term" value="P:piecemeal microautophagy of the nucleus"/>
    <property type="evidence" value="ECO:0007669"/>
    <property type="project" value="TreeGrafter"/>
</dbReference>
<dbReference type="PANTHER" id="PTHR13038:SF18">
    <property type="entry name" value="AUTOPHAGY-RELATED PROTEIN 9"/>
    <property type="match status" value="1"/>
</dbReference>
<keyword evidence="8 9" id="KW-0472">Membrane</keyword>
<evidence type="ECO:0000313" key="11">
    <source>
        <dbReference type="Proteomes" id="UP001367508"/>
    </source>
</evidence>
<feature type="transmembrane region" description="Helical" evidence="9">
    <location>
        <begin position="570"/>
        <end position="589"/>
    </location>
</feature>
<evidence type="ECO:0000256" key="9">
    <source>
        <dbReference type="RuleBase" id="RU364027"/>
    </source>
</evidence>
<keyword evidence="5 9" id="KW-1133">Transmembrane helix</keyword>
<proteinExistence type="inferred from homology"/>
<evidence type="ECO:0000256" key="5">
    <source>
        <dbReference type="ARBA" id="ARBA00022989"/>
    </source>
</evidence>
<dbReference type="Proteomes" id="UP001367508">
    <property type="component" value="Unassembled WGS sequence"/>
</dbReference>
<reference evidence="10 11" key="1">
    <citation type="submission" date="2024-01" db="EMBL/GenBank/DDBJ databases">
        <title>The genomes of 5 underutilized Papilionoideae crops provide insights into root nodulation and disease resistanc.</title>
        <authorList>
            <person name="Jiang F."/>
        </authorList>
    </citation>
    <scope>NUCLEOTIDE SEQUENCE [LARGE SCALE GENOMIC DNA]</scope>
    <source>
        <strain evidence="10">LVBAO_FW01</strain>
        <tissue evidence="10">Leaves</tissue>
    </source>
</reference>
<comment type="similarity">
    <text evidence="2 9">Belongs to the ATG9 family.</text>
</comment>
<name>A0AAN9LJ05_CANGL</name>
<organism evidence="10 11">
    <name type="scientific">Canavalia gladiata</name>
    <name type="common">Sword bean</name>
    <name type="synonym">Dolichos gladiatus</name>
    <dbReference type="NCBI Taxonomy" id="3824"/>
    <lineage>
        <taxon>Eukaryota</taxon>
        <taxon>Viridiplantae</taxon>
        <taxon>Streptophyta</taxon>
        <taxon>Embryophyta</taxon>
        <taxon>Tracheophyta</taxon>
        <taxon>Spermatophyta</taxon>
        <taxon>Magnoliopsida</taxon>
        <taxon>eudicotyledons</taxon>
        <taxon>Gunneridae</taxon>
        <taxon>Pentapetalae</taxon>
        <taxon>rosids</taxon>
        <taxon>fabids</taxon>
        <taxon>Fabales</taxon>
        <taxon>Fabaceae</taxon>
        <taxon>Papilionoideae</taxon>
        <taxon>50 kb inversion clade</taxon>
        <taxon>NPAAA clade</taxon>
        <taxon>indigoferoid/millettioid clade</taxon>
        <taxon>Phaseoleae</taxon>
        <taxon>Canavalia</taxon>
    </lineage>
</organism>
<dbReference type="GO" id="GO:0005776">
    <property type="term" value="C:autophagosome"/>
    <property type="evidence" value="ECO:0007669"/>
    <property type="project" value="TreeGrafter"/>
</dbReference>
<feature type="transmembrane region" description="Helical" evidence="9">
    <location>
        <begin position="532"/>
        <end position="558"/>
    </location>
</feature>
<keyword evidence="11" id="KW-1185">Reference proteome</keyword>
<dbReference type="Pfam" id="PF04109">
    <property type="entry name" value="ATG9"/>
    <property type="match status" value="1"/>
</dbReference>
<feature type="transmembrane region" description="Helical" evidence="9">
    <location>
        <begin position="224"/>
        <end position="244"/>
    </location>
</feature>
<keyword evidence="6 9" id="KW-0072">Autophagy</keyword>
<keyword evidence="7 9" id="KW-0445">Lipid transport</keyword>